<organism evidence="1 2">
    <name type="scientific">Bremerella cremea</name>
    <dbReference type="NCBI Taxonomy" id="1031537"/>
    <lineage>
        <taxon>Bacteria</taxon>
        <taxon>Pseudomonadati</taxon>
        <taxon>Planctomycetota</taxon>
        <taxon>Planctomycetia</taxon>
        <taxon>Pirellulales</taxon>
        <taxon>Pirellulaceae</taxon>
        <taxon>Bremerella</taxon>
    </lineage>
</organism>
<dbReference type="EMBL" id="QPEX01000036">
    <property type="protein sequence ID" value="RCS44031.1"/>
    <property type="molecule type" value="Genomic_DNA"/>
</dbReference>
<dbReference type="RefSeq" id="WP_114370579.1">
    <property type="nucleotide sequence ID" value="NZ_QPEX01000036.1"/>
</dbReference>
<evidence type="ECO:0000313" key="1">
    <source>
        <dbReference type="EMBL" id="RCS44031.1"/>
    </source>
</evidence>
<comment type="caution">
    <text evidence="1">The sequence shown here is derived from an EMBL/GenBank/DDBJ whole genome shotgun (WGS) entry which is preliminary data.</text>
</comment>
<name>A0A368KMZ6_9BACT</name>
<proteinExistence type="predicted"/>
<dbReference type="Proteomes" id="UP000253562">
    <property type="component" value="Unassembled WGS sequence"/>
</dbReference>
<reference evidence="1 2" key="1">
    <citation type="submission" date="2018-07" db="EMBL/GenBank/DDBJ databases">
        <title>Comparative genomes isolates from brazilian mangrove.</title>
        <authorList>
            <person name="De Araujo J.E."/>
            <person name="Taketani R.G."/>
            <person name="Silva M.C.P."/>
            <person name="Lourenco M.V."/>
            <person name="Oliveira V.M."/>
            <person name="Andreote F.D."/>
        </authorList>
    </citation>
    <scope>NUCLEOTIDE SEQUENCE [LARGE SCALE GENOMIC DNA]</scope>
    <source>
        <strain evidence="1 2">HEX PRIS-MGV</strain>
    </source>
</reference>
<dbReference type="AlphaFoldDB" id="A0A368KMZ6"/>
<sequence>MQIIHRISERVDGQIQNQLSEIGIEVERGLVTFEIDESHPSWKKLEPMISAWRSVDIVTTKFTANELKNATYLRMAPRWHHGYPQPDGDFGYRTVSYNLANFCSTCGIGKRQTSPIRLKGEPKWGRRHFLQLNWIFDEYFVRPEVWEDLFEPIGVGCLPVVDHRTGKDLRTVVQLDIMKTESALQISDDQPFDTCTHCGRKKYRAITRGPFPSFDVTPTSPIQKTKEYFGSGGSAWNAIVVSSDLFRQISDRKLKGVHFIPCDRMTS</sequence>
<evidence type="ECO:0000313" key="2">
    <source>
        <dbReference type="Proteomes" id="UP000253562"/>
    </source>
</evidence>
<gene>
    <name evidence="1" type="ORF">DTL42_18035</name>
</gene>
<accession>A0A368KMZ6</accession>
<dbReference type="OrthoDB" id="100605at2"/>
<protein>
    <submittedName>
        <fullName evidence="1">Uncharacterized protein</fullName>
    </submittedName>
</protein>